<feature type="region of interest" description="Disordered" evidence="1">
    <location>
        <begin position="59"/>
        <end position="91"/>
    </location>
</feature>
<sequence length="91" mass="10219">MKFVADHRGGDVGPNIQNLSIQGDEVVNRHPTGEADEGKEIPTIVEEIEMLDRHALEDEANLAAEENDDEDEQEDEELPMPASWNFEDPAY</sequence>
<name>A0A0D3HTK0_9ORYZ</name>
<feature type="compositionally biased region" description="Acidic residues" evidence="1">
    <location>
        <begin position="65"/>
        <end position="78"/>
    </location>
</feature>
<dbReference type="PaxDb" id="65489-OBART12G09300.1"/>
<feature type="compositionally biased region" description="Basic and acidic residues" evidence="1">
    <location>
        <begin position="1"/>
        <end position="10"/>
    </location>
</feature>
<reference evidence="2" key="2">
    <citation type="submission" date="2015-03" db="UniProtKB">
        <authorList>
            <consortium name="EnsemblPlants"/>
        </authorList>
    </citation>
    <scope>IDENTIFICATION</scope>
</reference>
<evidence type="ECO:0000313" key="3">
    <source>
        <dbReference type="Proteomes" id="UP000026960"/>
    </source>
</evidence>
<organism evidence="2">
    <name type="scientific">Oryza barthii</name>
    <dbReference type="NCBI Taxonomy" id="65489"/>
    <lineage>
        <taxon>Eukaryota</taxon>
        <taxon>Viridiplantae</taxon>
        <taxon>Streptophyta</taxon>
        <taxon>Embryophyta</taxon>
        <taxon>Tracheophyta</taxon>
        <taxon>Spermatophyta</taxon>
        <taxon>Magnoliopsida</taxon>
        <taxon>Liliopsida</taxon>
        <taxon>Poales</taxon>
        <taxon>Poaceae</taxon>
        <taxon>BOP clade</taxon>
        <taxon>Oryzoideae</taxon>
        <taxon>Oryzeae</taxon>
        <taxon>Oryzinae</taxon>
        <taxon>Oryza</taxon>
    </lineage>
</organism>
<dbReference type="AlphaFoldDB" id="A0A0D3HTK0"/>
<keyword evidence="3" id="KW-1185">Reference proteome</keyword>
<protein>
    <submittedName>
        <fullName evidence="2">Uncharacterized protein</fullName>
    </submittedName>
</protein>
<evidence type="ECO:0000256" key="1">
    <source>
        <dbReference type="SAM" id="MobiDB-lite"/>
    </source>
</evidence>
<dbReference type="Gramene" id="OBART12G09300.1">
    <property type="protein sequence ID" value="OBART12G09300.1"/>
    <property type="gene ID" value="OBART12G09300"/>
</dbReference>
<reference evidence="2" key="1">
    <citation type="journal article" date="2009" name="Rice">
        <title>De Novo Next Generation Sequencing of Plant Genomes.</title>
        <authorList>
            <person name="Rounsley S."/>
            <person name="Marri P.R."/>
            <person name="Yu Y."/>
            <person name="He R."/>
            <person name="Sisneros N."/>
            <person name="Goicoechea J.L."/>
            <person name="Lee S.J."/>
            <person name="Angelova A."/>
            <person name="Kudrna D."/>
            <person name="Luo M."/>
            <person name="Affourtit J."/>
            <person name="Desany B."/>
            <person name="Knight J."/>
            <person name="Niazi F."/>
            <person name="Egholm M."/>
            <person name="Wing R.A."/>
        </authorList>
    </citation>
    <scope>NUCLEOTIDE SEQUENCE [LARGE SCALE GENOMIC DNA]</scope>
    <source>
        <strain evidence="2">cv. IRGC 105608</strain>
    </source>
</reference>
<proteinExistence type="predicted"/>
<dbReference type="HOGENOM" id="CLU_2430552_0_0_1"/>
<dbReference type="EnsemblPlants" id="OBART12G09300.1">
    <property type="protein sequence ID" value="OBART12G09300.1"/>
    <property type="gene ID" value="OBART12G09300"/>
</dbReference>
<accession>A0A0D3HTK0</accession>
<feature type="region of interest" description="Disordered" evidence="1">
    <location>
        <begin position="1"/>
        <end position="39"/>
    </location>
</feature>
<evidence type="ECO:0000313" key="2">
    <source>
        <dbReference type="EnsemblPlants" id="OBART12G09300.1"/>
    </source>
</evidence>
<feature type="compositionally biased region" description="Basic and acidic residues" evidence="1">
    <location>
        <begin position="26"/>
        <end position="39"/>
    </location>
</feature>
<dbReference type="Proteomes" id="UP000026960">
    <property type="component" value="Chromosome 12"/>
</dbReference>